<reference evidence="2" key="1">
    <citation type="submission" date="2021-02" db="EMBL/GenBank/DDBJ databases">
        <authorList>
            <person name="Nowell W R."/>
        </authorList>
    </citation>
    <scope>NUCLEOTIDE SEQUENCE</scope>
</reference>
<organism evidence="2 3">
    <name type="scientific">Adineta steineri</name>
    <dbReference type="NCBI Taxonomy" id="433720"/>
    <lineage>
        <taxon>Eukaryota</taxon>
        <taxon>Metazoa</taxon>
        <taxon>Spiralia</taxon>
        <taxon>Gnathifera</taxon>
        <taxon>Rotifera</taxon>
        <taxon>Eurotatoria</taxon>
        <taxon>Bdelloidea</taxon>
        <taxon>Adinetida</taxon>
        <taxon>Adinetidae</taxon>
        <taxon>Adineta</taxon>
    </lineage>
</organism>
<protein>
    <submittedName>
        <fullName evidence="2">Uncharacterized protein</fullName>
    </submittedName>
</protein>
<dbReference type="EMBL" id="CAJOAY010001591">
    <property type="protein sequence ID" value="CAF3862630.1"/>
    <property type="molecule type" value="Genomic_DNA"/>
</dbReference>
<dbReference type="OrthoDB" id="10093375at2759"/>
<dbReference type="Proteomes" id="UP000663891">
    <property type="component" value="Unassembled WGS sequence"/>
</dbReference>
<dbReference type="AlphaFoldDB" id="A0A819FCW9"/>
<comment type="caution">
    <text evidence="2">The sequence shown here is derived from an EMBL/GenBank/DDBJ whole genome shotgun (WGS) entry which is preliminary data.</text>
</comment>
<proteinExistence type="predicted"/>
<accession>A0A819FCW9</accession>
<dbReference type="Proteomes" id="UP000663881">
    <property type="component" value="Unassembled WGS sequence"/>
</dbReference>
<evidence type="ECO:0000313" key="1">
    <source>
        <dbReference type="EMBL" id="CAF1408181.1"/>
    </source>
</evidence>
<sequence length="127" mass="15376">MIKTRYSTDTCEVVLRLNNTNQNQVQHLTWHYEMLQKYVDDDNNEQEKSKLEFENASHLLASMYLSIRRANQNYTQKLPYINNHTFTKFVEKFIKRVNEKSSNVYENHCDVQRLLEQIQYQHETSIK</sequence>
<evidence type="ECO:0000313" key="2">
    <source>
        <dbReference type="EMBL" id="CAF3862630.1"/>
    </source>
</evidence>
<evidence type="ECO:0000313" key="3">
    <source>
        <dbReference type="Proteomes" id="UP000663881"/>
    </source>
</evidence>
<gene>
    <name evidence="2" type="ORF">OKA104_LOCUS22127</name>
    <name evidence="1" type="ORF">VCS650_LOCUS36931</name>
</gene>
<dbReference type="EMBL" id="CAJNON010000949">
    <property type="protein sequence ID" value="CAF1408181.1"/>
    <property type="molecule type" value="Genomic_DNA"/>
</dbReference>
<name>A0A819FCW9_9BILA</name>